<keyword evidence="3" id="KW-0333">Golgi apparatus</keyword>
<keyword evidence="4" id="KW-1015">Disulfide bond</keyword>
<evidence type="ECO:0000313" key="10">
    <source>
        <dbReference type="EMBL" id="KAK2177064.1"/>
    </source>
</evidence>
<keyword evidence="7" id="KW-0547">Nucleotide-binding</keyword>
<name>A0AAD9KSW4_RIDPI</name>
<keyword evidence="5" id="KW-0325">Glycoprotein</keyword>
<keyword evidence="8" id="KW-0479">Metal-binding</keyword>
<dbReference type="GO" id="GO:0046872">
    <property type="term" value="F:metal ion binding"/>
    <property type="evidence" value="ECO:0007669"/>
    <property type="project" value="UniProtKB-KW"/>
</dbReference>
<keyword evidence="8" id="KW-0464">Manganese</keyword>
<comment type="cofactor">
    <cofactor evidence="8">
        <name>Mn(2+)</name>
        <dbReference type="ChEBI" id="CHEBI:29035"/>
    </cofactor>
</comment>
<dbReference type="EMBL" id="JAODUO010000620">
    <property type="protein sequence ID" value="KAK2177064.1"/>
    <property type="molecule type" value="Genomic_DNA"/>
</dbReference>
<sequence length="165" mass="18947">MITFGFVVIRWESDLGYCRFVKRAFPEGPRVLDFVDVAIFDYLTGNADRHHYETYSAWGKDSSVIMLDNGKSFGHPFYDEGTILAPLFQCCMVRYETYTRLRELNGGTLSRLLRHLVSYDPIAPVLNKLHFAALDRRLAHVVEMIQDCIIKSSSKNPVLVKDSYS</sequence>
<comment type="similarity">
    <text evidence="2">Belongs to the FAM20 family.</text>
</comment>
<dbReference type="InterPro" id="IPR024869">
    <property type="entry name" value="FAM20"/>
</dbReference>
<keyword evidence="7" id="KW-0067">ATP-binding</keyword>
<organism evidence="10 11">
    <name type="scientific">Ridgeia piscesae</name>
    <name type="common">Tubeworm</name>
    <dbReference type="NCBI Taxonomy" id="27915"/>
    <lineage>
        <taxon>Eukaryota</taxon>
        <taxon>Metazoa</taxon>
        <taxon>Spiralia</taxon>
        <taxon>Lophotrochozoa</taxon>
        <taxon>Annelida</taxon>
        <taxon>Polychaeta</taxon>
        <taxon>Sedentaria</taxon>
        <taxon>Canalipalpata</taxon>
        <taxon>Sabellida</taxon>
        <taxon>Siboglinidae</taxon>
        <taxon>Ridgeia</taxon>
    </lineage>
</organism>
<feature type="binding site" evidence="7">
    <location>
        <position position="68"/>
    </location>
    <ligand>
        <name>ATP</name>
        <dbReference type="ChEBI" id="CHEBI:30616"/>
    </ligand>
</feature>
<proteinExistence type="inferred from homology"/>
<dbReference type="Pfam" id="PF06702">
    <property type="entry name" value="Fam20C"/>
    <property type="match status" value="1"/>
</dbReference>
<dbReference type="InterPro" id="IPR009581">
    <property type="entry name" value="FAM20_C"/>
</dbReference>
<feature type="active site" evidence="6">
    <location>
        <position position="48"/>
    </location>
</feature>
<dbReference type="GO" id="GO:0016773">
    <property type="term" value="F:phosphotransferase activity, alcohol group as acceptor"/>
    <property type="evidence" value="ECO:0007669"/>
    <property type="project" value="TreeGrafter"/>
</dbReference>
<keyword evidence="11" id="KW-1185">Reference proteome</keyword>
<evidence type="ECO:0000256" key="7">
    <source>
        <dbReference type="PIRSR" id="PIRSR624869-2"/>
    </source>
</evidence>
<feature type="binding site" evidence="8">
    <location>
        <position position="68"/>
    </location>
    <ligand>
        <name>Mn(2+)</name>
        <dbReference type="ChEBI" id="CHEBI:29035"/>
    </ligand>
</feature>
<evidence type="ECO:0000313" key="11">
    <source>
        <dbReference type="Proteomes" id="UP001209878"/>
    </source>
</evidence>
<dbReference type="Proteomes" id="UP001209878">
    <property type="component" value="Unassembled WGS sequence"/>
</dbReference>
<evidence type="ECO:0000256" key="6">
    <source>
        <dbReference type="PIRSR" id="PIRSR624869-1"/>
    </source>
</evidence>
<evidence type="ECO:0000256" key="1">
    <source>
        <dbReference type="ARBA" id="ARBA00004555"/>
    </source>
</evidence>
<feature type="domain" description="FAM20 C-terminal" evidence="9">
    <location>
        <begin position="10"/>
        <end position="155"/>
    </location>
</feature>
<evidence type="ECO:0000259" key="9">
    <source>
        <dbReference type="Pfam" id="PF06702"/>
    </source>
</evidence>
<accession>A0AAD9KSW4</accession>
<feature type="binding site" evidence="7">
    <location>
        <position position="53"/>
    </location>
    <ligand>
        <name>ATP</name>
        <dbReference type="ChEBI" id="CHEBI:30616"/>
    </ligand>
</feature>
<evidence type="ECO:0000256" key="2">
    <source>
        <dbReference type="ARBA" id="ARBA00006557"/>
    </source>
</evidence>
<gene>
    <name evidence="10" type="ORF">NP493_620g01049</name>
</gene>
<comment type="subcellular location">
    <subcellularLocation>
        <location evidence="1">Golgi apparatus</location>
    </subcellularLocation>
</comment>
<comment type="caution">
    <text evidence="10">The sequence shown here is derived from an EMBL/GenBank/DDBJ whole genome shotgun (WGS) entry which is preliminary data.</text>
</comment>
<evidence type="ECO:0000256" key="8">
    <source>
        <dbReference type="PIRSR" id="PIRSR624869-3"/>
    </source>
</evidence>
<evidence type="ECO:0000256" key="3">
    <source>
        <dbReference type="ARBA" id="ARBA00023034"/>
    </source>
</evidence>
<evidence type="ECO:0000256" key="4">
    <source>
        <dbReference type="ARBA" id="ARBA00023157"/>
    </source>
</evidence>
<dbReference type="AlphaFoldDB" id="A0AAD9KSW4"/>
<dbReference type="PANTHER" id="PTHR12450:SF14">
    <property type="entry name" value="GLYCOSAMINOGLYCAN XYLOSYLKINASE"/>
    <property type="match status" value="1"/>
</dbReference>
<dbReference type="PANTHER" id="PTHR12450">
    <property type="entry name" value="DENTIN MATRIX PROTEIN 4 PROTEIN FAM20"/>
    <property type="match status" value="1"/>
</dbReference>
<evidence type="ECO:0000256" key="5">
    <source>
        <dbReference type="ARBA" id="ARBA00023180"/>
    </source>
</evidence>
<reference evidence="10" key="1">
    <citation type="journal article" date="2023" name="Mol. Biol. Evol.">
        <title>Third-Generation Sequencing Reveals the Adaptive Role of the Epigenome in Three Deep-Sea Polychaetes.</title>
        <authorList>
            <person name="Perez M."/>
            <person name="Aroh O."/>
            <person name="Sun Y."/>
            <person name="Lan Y."/>
            <person name="Juniper S.K."/>
            <person name="Young C.R."/>
            <person name="Angers B."/>
            <person name="Qian P.Y."/>
        </authorList>
    </citation>
    <scope>NUCLEOTIDE SEQUENCE</scope>
    <source>
        <strain evidence="10">R07B-5</strain>
    </source>
</reference>
<protein>
    <recommendedName>
        <fullName evidence="9">FAM20 C-terminal domain-containing protein</fullName>
    </recommendedName>
</protein>
<dbReference type="GO" id="GO:0005794">
    <property type="term" value="C:Golgi apparatus"/>
    <property type="evidence" value="ECO:0007669"/>
    <property type="project" value="UniProtKB-SubCell"/>
</dbReference>
<dbReference type="GO" id="GO:0005524">
    <property type="term" value="F:ATP binding"/>
    <property type="evidence" value="ECO:0007669"/>
    <property type="project" value="UniProtKB-KW"/>
</dbReference>